<dbReference type="Pfam" id="PF08281">
    <property type="entry name" value="Sigma70_r4_2"/>
    <property type="match status" value="1"/>
</dbReference>
<feature type="compositionally biased region" description="Basic and acidic residues" evidence="6">
    <location>
        <begin position="91"/>
        <end position="106"/>
    </location>
</feature>
<dbReference type="SUPFAM" id="SSF88659">
    <property type="entry name" value="Sigma3 and sigma4 domains of RNA polymerase sigma factors"/>
    <property type="match status" value="1"/>
</dbReference>
<name>A0A518EMV3_9BACT</name>
<dbReference type="SUPFAM" id="SSF49464">
    <property type="entry name" value="Carboxypeptidase regulatory domain-like"/>
    <property type="match status" value="1"/>
</dbReference>
<keyword evidence="7" id="KW-0472">Membrane</keyword>
<feature type="transmembrane region" description="Helical" evidence="7">
    <location>
        <begin position="205"/>
        <end position="227"/>
    </location>
</feature>
<dbReference type="InterPro" id="IPR007627">
    <property type="entry name" value="RNA_pol_sigma70_r2"/>
</dbReference>
<evidence type="ECO:0000256" key="2">
    <source>
        <dbReference type="ARBA" id="ARBA00023015"/>
    </source>
</evidence>
<dbReference type="EMBL" id="CP036434">
    <property type="protein sequence ID" value="QDV05406.1"/>
    <property type="molecule type" value="Genomic_DNA"/>
</dbReference>
<accession>A0A518EMV3</accession>
<dbReference type="AlphaFoldDB" id="A0A518EMV3"/>
<organism evidence="10 11">
    <name type="scientific">Saltatorellus ferox</name>
    <dbReference type="NCBI Taxonomy" id="2528018"/>
    <lineage>
        <taxon>Bacteria</taxon>
        <taxon>Pseudomonadati</taxon>
        <taxon>Planctomycetota</taxon>
        <taxon>Planctomycetia</taxon>
        <taxon>Planctomycetia incertae sedis</taxon>
        <taxon>Saltatorellus</taxon>
    </lineage>
</organism>
<sequence length="974" mass="105493">MAQEPPVCDMKDHNASADSARRRLGRLLDHADWLHGLARQVVQDGDEAEDVLQEALVVASGASVPAGAPERAWLGGVLKNVARGRRRRRTKQWEREQRVAAERDRATPSVADDAARLELQRRLLGHVETLPDAQRSAVLARFYDGLPPRKIAQRDGVSVSTVNSRIQRGLELLRTRLDAEHGDRRAWAAWLLPLARRAPAAEVPVAALGLAVAAVALMAAGATWALMAPGGDARVPGLALVSPEKGKAEVGSEEIEPTPASGTTDRVALVAPAIPSLGAAPQEVRDRQLKVRVVDPQGRAIESGIQVGANARVEMPPRPGFTHTDHDDLLVAKLEGGNASFTDPWRNMLFHGVEKGPDTWDRFQVHRVFIEGPGLAEFEPEASREVAFYPLQPDATEDVECTLVLPPRGGLRLVAQDFDGQRLDADGTASLTFPGVAQHDLGGERTYAAPIRSGIAEWTDFAIGRRPFEIRIDVPSLGASWTTYGTGPERDLEVVTVKSQRPRRPAVTARLVDRRGKPLELDRVELQLTSPGLALYVGRSLIASSGPDGRIRFELPVDGQDSGALPPLAMHSLRVSVEGADGQYRQAVHDAIRLWKSPPGSYELGADLGDVLLRFERRAELHGLVLDEQHRPVAGAEVSLSTPGAQGFGAIPTDASGAFTLSAPARSGSILQVDVPDGPYMRYEEELQQGTEELLIVLTRGSRFEGKIDMGGFNFPERAFTIVLAHDTQTELRRYFWPDQMGAFGGGPVPPGDYTATVNCQGGQALATFAGIHFGESGTVTDERLNGLRLSDYFREVAVTWSASERRWSPQFIVEPLDRSGRFTFVLIGFLKDGLILPTRIPAAVRFTIGEDLVRIEDVSTIGEKLHVTFGGAIDLSLQIEGEPLPAKQYSLEGVEGTSTAGYLTTLPQDALRSGTVAARVPLPGSYRIFVREIGRLGNGGVMFQSVSSTPLGDPFEVRPPDERGTLQIVPVSL</sequence>
<dbReference type="PANTHER" id="PTHR43133">
    <property type="entry name" value="RNA POLYMERASE ECF-TYPE SIGMA FACTO"/>
    <property type="match status" value="1"/>
</dbReference>
<evidence type="ECO:0000256" key="4">
    <source>
        <dbReference type="ARBA" id="ARBA00023125"/>
    </source>
</evidence>
<evidence type="ECO:0000256" key="1">
    <source>
        <dbReference type="ARBA" id="ARBA00010641"/>
    </source>
</evidence>
<dbReference type="InterPro" id="IPR036388">
    <property type="entry name" value="WH-like_DNA-bd_sf"/>
</dbReference>
<dbReference type="SUPFAM" id="SSF88946">
    <property type="entry name" value="Sigma2 domain of RNA polymerase sigma factors"/>
    <property type="match status" value="1"/>
</dbReference>
<keyword evidence="7" id="KW-1133">Transmembrane helix</keyword>
<keyword evidence="4" id="KW-0238">DNA-binding</keyword>
<feature type="region of interest" description="Disordered" evidence="6">
    <location>
        <begin position="85"/>
        <end position="107"/>
    </location>
</feature>
<evidence type="ECO:0000256" key="7">
    <source>
        <dbReference type="SAM" id="Phobius"/>
    </source>
</evidence>
<dbReference type="Gene3D" id="1.10.10.10">
    <property type="entry name" value="Winged helix-like DNA-binding domain superfamily/Winged helix DNA-binding domain"/>
    <property type="match status" value="1"/>
</dbReference>
<dbReference type="InterPro" id="IPR013324">
    <property type="entry name" value="RNA_pol_sigma_r3/r4-like"/>
</dbReference>
<evidence type="ECO:0000313" key="10">
    <source>
        <dbReference type="EMBL" id="QDV05406.1"/>
    </source>
</evidence>
<evidence type="ECO:0000256" key="3">
    <source>
        <dbReference type="ARBA" id="ARBA00023082"/>
    </source>
</evidence>
<dbReference type="Proteomes" id="UP000320390">
    <property type="component" value="Chromosome"/>
</dbReference>
<feature type="domain" description="RNA polymerase sigma-70 region 2" evidence="8">
    <location>
        <begin position="29"/>
        <end position="90"/>
    </location>
</feature>
<dbReference type="InterPro" id="IPR013325">
    <property type="entry name" value="RNA_pol_sigma_r2"/>
</dbReference>
<dbReference type="NCBIfam" id="TIGR02937">
    <property type="entry name" value="sigma70-ECF"/>
    <property type="match status" value="1"/>
</dbReference>
<keyword evidence="3" id="KW-0731">Sigma factor</keyword>
<dbReference type="Gene3D" id="1.10.1740.10">
    <property type="match status" value="1"/>
</dbReference>
<dbReference type="Pfam" id="PF04542">
    <property type="entry name" value="Sigma70_r2"/>
    <property type="match status" value="1"/>
</dbReference>
<keyword evidence="7" id="KW-0812">Transmembrane</keyword>
<gene>
    <name evidence="10" type="primary">sigW_6</name>
    <name evidence="10" type="ORF">Poly30_09030</name>
</gene>
<dbReference type="InterPro" id="IPR014284">
    <property type="entry name" value="RNA_pol_sigma-70_dom"/>
</dbReference>
<dbReference type="PANTHER" id="PTHR43133:SF8">
    <property type="entry name" value="RNA POLYMERASE SIGMA FACTOR HI_1459-RELATED"/>
    <property type="match status" value="1"/>
</dbReference>
<evidence type="ECO:0000256" key="6">
    <source>
        <dbReference type="SAM" id="MobiDB-lite"/>
    </source>
</evidence>
<dbReference type="RefSeq" id="WP_145194814.1">
    <property type="nucleotide sequence ID" value="NZ_CP036434.1"/>
</dbReference>
<dbReference type="OrthoDB" id="6383365at2"/>
<evidence type="ECO:0000256" key="5">
    <source>
        <dbReference type="ARBA" id="ARBA00023163"/>
    </source>
</evidence>
<protein>
    <submittedName>
        <fullName evidence="10">ECF RNA polymerase sigma factor SigW</fullName>
    </submittedName>
</protein>
<dbReference type="InterPro" id="IPR039425">
    <property type="entry name" value="RNA_pol_sigma-70-like"/>
</dbReference>
<dbReference type="InterPro" id="IPR008969">
    <property type="entry name" value="CarboxyPept-like_regulatory"/>
</dbReference>
<dbReference type="GO" id="GO:0006352">
    <property type="term" value="P:DNA-templated transcription initiation"/>
    <property type="evidence" value="ECO:0007669"/>
    <property type="project" value="InterPro"/>
</dbReference>
<dbReference type="InterPro" id="IPR013249">
    <property type="entry name" value="RNA_pol_sigma70_r4_t2"/>
</dbReference>
<dbReference type="GO" id="GO:0003677">
    <property type="term" value="F:DNA binding"/>
    <property type="evidence" value="ECO:0007669"/>
    <property type="project" value="UniProtKB-KW"/>
</dbReference>
<feature type="domain" description="RNA polymerase sigma factor 70 region 4 type 2" evidence="9">
    <location>
        <begin position="127"/>
        <end position="172"/>
    </location>
</feature>
<reference evidence="10 11" key="1">
    <citation type="submission" date="2019-02" db="EMBL/GenBank/DDBJ databases">
        <title>Deep-cultivation of Planctomycetes and their phenomic and genomic characterization uncovers novel biology.</title>
        <authorList>
            <person name="Wiegand S."/>
            <person name="Jogler M."/>
            <person name="Boedeker C."/>
            <person name="Pinto D."/>
            <person name="Vollmers J."/>
            <person name="Rivas-Marin E."/>
            <person name="Kohn T."/>
            <person name="Peeters S.H."/>
            <person name="Heuer A."/>
            <person name="Rast P."/>
            <person name="Oberbeckmann S."/>
            <person name="Bunk B."/>
            <person name="Jeske O."/>
            <person name="Meyerdierks A."/>
            <person name="Storesund J.E."/>
            <person name="Kallscheuer N."/>
            <person name="Luecker S."/>
            <person name="Lage O.M."/>
            <person name="Pohl T."/>
            <person name="Merkel B.J."/>
            <person name="Hornburger P."/>
            <person name="Mueller R.-W."/>
            <person name="Bruemmer F."/>
            <person name="Labrenz M."/>
            <person name="Spormann A.M."/>
            <person name="Op den Camp H."/>
            <person name="Overmann J."/>
            <person name="Amann R."/>
            <person name="Jetten M.S.M."/>
            <person name="Mascher T."/>
            <person name="Medema M.H."/>
            <person name="Devos D.P."/>
            <person name="Kaster A.-K."/>
            <person name="Ovreas L."/>
            <person name="Rohde M."/>
            <person name="Galperin M.Y."/>
            <person name="Jogler C."/>
        </authorList>
    </citation>
    <scope>NUCLEOTIDE SEQUENCE [LARGE SCALE GENOMIC DNA]</scope>
    <source>
        <strain evidence="10 11">Poly30</strain>
    </source>
</reference>
<proteinExistence type="inferred from homology"/>
<keyword evidence="11" id="KW-1185">Reference proteome</keyword>
<keyword evidence="2" id="KW-0805">Transcription regulation</keyword>
<dbReference type="GO" id="GO:0016987">
    <property type="term" value="F:sigma factor activity"/>
    <property type="evidence" value="ECO:0007669"/>
    <property type="project" value="UniProtKB-KW"/>
</dbReference>
<evidence type="ECO:0000259" key="9">
    <source>
        <dbReference type="Pfam" id="PF08281"/>
    </source>
</evidence>
<dbReference type="CDD" id="cd06171">
    <property type="entry name" value="Sigma70_r4"/>
    <property type="match status" value="1"/>
</dbReference>
<comment type="similarity">
    <text evidence="1">Belongs to the sigma-70 factor family. ECF subfamily.</text>
</comment>
<keyword evidence="5" id="KW-0804">Transcription</keyword>
<evidence type="ECO:0000259" key="8">
    <source>
        <dbReference type="Pfam" id="PF04542"/>
    </source>
</evidence>
<evidence type="ECO:0000313" key="11">
    <source>
        <dbReference type="Proteomes" id="UP000320390"/>
    </source>
</evidence>